<keyword evidence="1" id="KW-1133">Transmembrane helix</keyword>
<dbReference type="Gene3D" id="6.10.340.10">
    <property type="match status" value="1"/>
</dbReference>
<dbReference type="Proteomes" id="UP001576784">
    <property type="component" value="Unassembled WGS sequence"/>
</dbReference>
<dbReference type="CDD" id="cd06225">
    <property type="entry name" value="HAMP"/>
    <property type="match status" value="1"/>
</dbReference>
<evidence type="ECO:0000256" key="1">
    <source>
        <dbReference type="SAM" id="Phobius"/>
    </source>
</evidence>
<dbReference type="SUPFAM" id="SSF158472">
    <property type="entry name" value="HAMP domain-like"/>
    <property type="match status" value="1"/>
</dbReference>
<name>A0ABV4XQV3_9CYAN</name>
<keyword evidence="1" id="KW-0472">Membrane</keyword>
<keyword evidence="3" id="KW-1185">Reference proteome</keyword>
<proteinExistence type="predicted"/>
<keyword evidence="1" id="KW-0812">Transmembrane</keyword>
<evidence type="ECO:0000313" key="2">
    <source>
        <dbReference type="EMBL" id="MFB2894067.1"/>
    </source>
</evidence>
<comment type="caution">
    <text evidence="2">The sequence shown here is derived from an EMBL/GenBank/DDBJ whole genome shotgun (WGS) entry which is preliminary data.</text>
</comment>
<evidence type="ECO:0000313" key="3">
    <source>
        <dbReference type="Proteomes" id="UP001576784"/>
    </source>
</evidence>
<gene>
    <name evidence="2" type="ORF">ACE1CI_14245</name>
</gene>
<evidence type="ECO:0008006" key="4">
    <source>
        <dbReference type="Google" id="ProtNLM"/>
    </source>
</evidence>
<reference evidence="2 3" key="1">
    <citation type="submission" date="2024-09" db="EMBL/GenBank/DDBJ databases">
        <title>Floridaenema gen nov. (Aerosakkonemataceae, Aerosakkonematales ord. nov., Cyanobacteria) from benthic tropical and subtropical fresh waters, with the description of four new species.</title>
        <authorList>
            <person name="Moretto J.A."/>
            <person name="Berthold D.E."/>
            <person name="Lefler F.W."/>
            <person name="Huang I.-S."/>
            <person name="Laughinghouse H. IV."/>
        </authorList>
    </citation>
    <scope>NUCLEOTIDE SEQUENCE [LARGE SCALE GENOMIC DNA]</scope>
    <source>
        <strain evidence="2 3">BLCC-F50</strain>
    </source>
</reference>
<dbReference type="EMBL" id="JBHFNR010000098">
    <property type="protein sequence ID" value="MFB2894067.1"/>
    <property type="molecule type" value="Genomic_DNA"/>
</dbReference>
<sequence length="307" mass="35044">MVLEVKFLTQMQQLTGNIKVKRIHFISLRFKLLLGFTIVYSIISVATYGWFYRYSTDKAMQRIEQDLVDTLKGAVKGIDAEEFETLAQVKVPERQILPLANLLYQKHQQWLNLVHQIEPRANPYTFIVGSKPYEILFIGDYLRISHPESPTSFRESYIADPAKTRLYQGLSHLAITLTPYQDKWGYWVSAYGPVKTEQGKVIGGIGIDFRADHVIEVQQGIQQSLAIAFSITYISLFILVYLISGIVTNPITKLAMATEQIGAGKYHQTLSHLQGRKIRDEISTLAAMFEQMVDKVRHPNPHSTRLI</sequence>
<accession>A0ABV4XQV3</accession>
<organism evidence="2 3">
    <name type="scientific">Floridaenema flaviceps BLCC-F50</name>
    <dbReference type="NCBI Taxonomy" id="3153642"/>
    <lineage>
        <taxon>Bacteria</taxon>
        <taxon>Bacillati</taxon>
        <taxon>Cyanobacteriota</taxon>
        <taxon>Cyanophyceae</taxon>
        <taxon>Oscillatoriophycideae</taxon>
        <taxon>Aerosakkonematales</taxon>
        <taxon>Aerosakkonemataceae</taxon>
        <taxon>Floridanema</taxon>
        <taxon>Floridanema flaviceps</taxon>
    </lineage>
</organism>
<protein>
    <recommendedName>
        <fullName evidence="4">HAMP domain-containing protein</fullName>
    </recommendedName>
</protein>
<feature type="transmembrane region" description="Helical" evidence="1">
    <location>
        <begin position="225"/>
        <end position="247"/>
    </location>
</feature>
<feature type="transmembrane region" description="Helical" evidence="1">
    <location>
        <begin position="32"/>
        <end position="52"/>
    </location>
</feature>
<dbReference type="RefSeq" id="WP_413263719.1">
    <property type="nucleotide sequence ID" value="NZ_JBHFNR010000098.1"/>
</dbReference>